<dbReference type="STRING" id="572036.SAMN05661099_2029"/>
<reference evidence="3" key="1">
    <citation type="submission" date="2017-02" db="EMBL/GenBank/DDBJ databases">
        <authorList>
            <person name="Varghese N."/>
            <person name="Submissions S."/>
        </authorList>
    </citation>
    <scope>NUCLEOTIDE SEQUENCE [LARGE SCALE GENOMIC DNA]</scope>
    <source>
        <strain evidence="3">DSM 22385</strain>
    </source>
</reference>
<protein>
    <submittedName>
        <fullName evidence="2">Uncharacterized protein</fullName>
    </submittedName>
</protein>
<evidence type="ECO:0000256" key="1">
    <source>
        <dbReference type="SAM" id="MobiDB-lite"/>
    </source>
</evidence>
<keyword evidence="3" id="KW-1185">Reference proteome</keyword>
<sequence>MNLEKLFHMFWGLDDRKSTKILNLDGSKRARNQEPRIETPTKRNNAI</sequence>
<organism evidence="2 3">
    <name type="scientific">Daejeonella lutea</name>
    <dbReference type="NCBI Taxonomy" id="572036"/>
    <lineage>
        <taxon>Bacteria</taxon>
        <taxon>Pseudomonadati</taxon>
        <taxon>Bacteroidota</taxon>
        <taxon>Sphingobacteriia</taxon>
        <taxon>Sphingobacteriales</taxon>
        <taxon>Sphingobacteriaceae</taxon>
        <taxon>Daejeonella</taxon>
    </lineage>
</organism>
<proteinExistence type="predicted"/>
<dbReference type="AlphaFoldDB" id="A0A1T5CYK4"/>
<evidence type="ECO:0000313" key="2">
    <source>
        <dbReference type="EMBL" id="SKB64532.1"/>
    </source>
</evidence>
<gene>
    <name evidence="2" type="ORF">SAMN05661099_2029</name>
</gene>
<feature type="compositionally biased region" description="Basic and acidic residues" evidence="1">
    <location>
        <begin position="26"/>
        <end position="41"/>
    </location>
</feature>
<name>A0A1T5CYK4_9SPHI</name>
<evidence type="ECO:0000313" key="3">
    <source>
        <dbReference type="Proteomes" id="UP000189981"/>
    </source>
</evidence>
<accession>A0A1T5CYK4</accession>
<feature type="region of interest" description="Disordered" evidence="1">
    <location>
        <begin position="25"/>
        <end position="47"/>
    </location>
</feature>
<dbReference type="EMBL" id="FUYR01000002">
    <property type="protein sequence ID" value="SKB64532.1"/>
    <property type="molecule type" value="Genomic_DNA"/>
</dbReference>
<dbReference type="Proteomes" id="UP000189981">
    <property type="component" value="Unassembled WGS sequence"/>
</dbReference>